<feature type="region of interest" description="Disordered" evidence="6">
    <location>
        <begin position="242"/>
        <end position="270"/>
    </location>
</feature>
<feature type="compositionally biased region" description="Low complexity" evidence="6">
    <location>
        <begin position="78"/>
        <end position="97"/>
    </location>
</feature>
<evidence type="ECO:0000256" key="3">
    <source>
        <dbReference type="ARBA" id="ARBA00022771"/>
    </source>
</evidence>
<dbReference type="InterPro" id="IPR001965">
    <property type="entry name" value="Znf_PHD"/>
</dbReference>
<comment type="subcellular location">
    <subcellularLocation>
        <location evidence="1">Nucleus</location>
    </subcellularLocation>
</comment>
<dbReference type="AlphaFoldDB" id="A0A9E7JFF5"/>
<evidence type="ECO:0000256" key="5">
    <source>
        <dbReference type="ARBA" id="ARBA00023242"/>
    </source>
</evidence>
<dbReference type="InterPro" id="IPR019786">
    <property type="entry name" value="Zinc_finger_PHD-type_CS"/>
</dbReference>
<dbReference type="InterPro" id="IPR013083">
    <property type="entry name" value="Znf_RING/FYVE/PHD"/>
</dbReference>
<evidence type="ECO:0000313" key="9">
    <source>
        <dbReference type="Proteomes" id="UP001055439"/>
    </source>
</evidence>
<feature type="compositionally biased region" description="Basic and acidic residues" evidence="6">
    <location>
        <begin position="245"/>
        <end position="261"/>
    </location>
</feature>
<dbReference type="SMART" id="SM00249">
    <property type="entry name" value="PHD"/>
    <property type="match status" value="1"/>
</dbReference>
<evidence type="ECO:0000256" key="2">
    <source>
        <dbReference type="ARBA" id="ARBA00022723"/>
    </source>
</evidence>
<evidence type="ECO:0000259" key="7">
    <source>
        <dbReference type="SMART" id="SM00249"/>
    </source>
</evidence>
<dbReference type="Gene3D" id="3.30.40.10">
    <property type="entry name" value="Zinc/RING finger domain, C3HC4 (zinc finger)"/>
    <property type="match status" value="1"/>
</dbReference>
<protein>
    <submittedName>
        <fullName evidence="8">PHD</fullName>
    </submittedName>
</protein>
<evidence type="ECO:0000256" key="1">
    <source>
        <dbReference type="ARBA" id="ARBA00004123"/>
    </source>
</evidence>
<gene>
    <name evidence="8" type="ORF">MUK42_22975</name>
</gene>
<feature type="region of interest" description="Disordered" evidence="6">
    <location>
        <begin position="78"/>
        <end position="113"/>
    </location>
</feature>
<sequence length="540" mass="60919">MKEWSQRYPVAEPSDDWREGSWTVDCSCGVTFDDGEEMVSCDECGVWVHTRCSGYVRGEASFACHYCKAAARRLRFASGSSPSPTTPTRPRSPGSSPSSPPRSNPVCPSASASAVGPHRRCLWAGIPLEDRVHVQGVPGGDPYLFGDLSSVFSSQLWRCTGYVPKKINFRYREFPCWEEGKEGEENENPANRGADVQLSFSEKIIPCITVKKFDEDAKEEEGKILLRSCRAKGARGLQVFGQANLDRKRKEEPREAEDQGGKKKARSSPDKIVGSVPFLAMRKSKFHKDKDIQIEGAVFRGLKNGDQKEEILLESFYAGQAEAMSCSNKLKRPSFDNYTEISSVLQMKRSNTMKIRVKFEKPDRLRTVTGESNLKMNLASQGGVSDSRKESSIDQVRGRAIYCFKQPKDESNFEGWIEASCDVLMDLRIPKPATGCHVSGKLLAYSDLHHWQCPEERMKLWRVFRRKYKVDVMRDVICNSCENREMGRMLGQKYQQSPDDLTILASGEGGKSDPFSSFEVDKRKARYRKLHNLFSTPKQT</sequence>
<proteinExistence type="predicted"/>
<dbReference type="GO" id="GO:0005634">
    <property type="term" value="C:nucleus"/>
    <property type="evidence" value="ECO:0007669"/>
    <property type="project" value="UniProtKB-SubCell"/>
</dbReference>
<dbReference type="PANTHER" id="PTHR14571:SF9">
    <property type="entry name" value="HISTONE-LYSINE N-METHYLTRANSFERASE SET-26-RELATED"/>
    <property type="match status" value="1"/>
</dbReference>
<keyword evidence="2" id="KW-0479">Metal-binding</keyword>
<keyword evidence="4" id="KW-0862">Zinc</keyword>
<keyword evidence="5" id="KW-0539">Nucleus</keyword>
<dbReference type="GO" id="GO:0008270">
    <property type="term" value="F:zinc ion binding"/>
    <property type="evidence" value="ECO:0007669"/>
    <property type="project" value="UniProtKB-KW"/>
</dbReference>
<dbReference type="InterPro" id="IPR011011">
    <property type="entry name" value="Znf_FYVE_PHD"/>
</dbReference>
<keyword evidence="9" id="KW-1185">Reference proteome</keyword>
<dbReference type="Proteomes" id="UP001055439">
    <property type="component" value="Chromosome 10"/>
</dbReference>
<accession>A0A9E7JFF5</accession>
<feature type="domain" description="Zinc finger PHD-type" evidence="7">
    <location>
        <begin position="25"/>
        <end position="68"/>
    </location>
</feature>
<keyword evidence="3" id="KW-0863">Zinc-finger</keyword>
<organism evidence="8 9">
    <name type="scientific">Musa troglodytarum</name>
    <name type="common">fe'i banana</name>
    <dbReference type="NCBI Taxonomy" id="320322"/>
    <lineage>
        <taxon>Eukaryota</taxon>
        <taxon>Viridiplantae</taxon>
        <taxon>Streptophyta</taxon>
        <taxon>Embryophyta</taxon>
        <taxon>Tracheophyta</taxon>
        <taxon>Spermatophyta</taxon>
        <taxon>Magnoliopsida</taxon>
        <taxon>Liliopsida</taxon>
        <taxon>Zingiberales</taxon>
        <taxon>Musaceae</taxon>
        <taxon>Musa</taxon>
    </lineage>
</organism>
<dbReference type="OrthoDB" id="79252at2759"/>
<dbReference type="PANTHER" id="PTHR14571">
    <property type="entry name" value="HISTONE-LYSINE N-METHYLTRANSFERASE SET-26-RELATED"/>
    <property type="match status" value="1"/>
</dbReference>
<dbReference type="EMBL" id="CP097503">
    <property type="protein sequence ID" value="URD78916.1"/>
    <property type="molecule type" value="Genomic_DNA"/>
</dbReference>
<dbReference type="PROSITE" id="PS01359">
    <property type="entry name" value="ZF_PHD_1"/>
    <property type="match status" value="1"/>
</dbReference>
<evidence type="ECO:0000256" key="6">
    <source>
        <dbReference type="SAM" id="MobiDB-lite"/>
    </source>
</evidence>
<evidence type="ECO:0000313" key="8">
    <source>
        <dbReference type="EMBL" id="URD78916.1"/>
    </source>
</evidence>
<dbReference type="SUPFAM" id="SSF57903">
    <property type="entry name" value="FYVE/PHD zinc finger"/>
    <property type="match status" value="1"/>
</dbReference>
<reference evidence="8" key="1">
    <citation type="submission" date="2022-05" db="EMBL/GenBank/DDBJ databases">
        <title>The Musa troglodytarum L. genome provides insights into the mechanism of non-climacteric behaviour and enrichment of carotenoids.</title>
        <authorList>
            <person name="Wang J."/>
        </authorList>
    </citation>
    <scope>NUCLEOTIDE SEQUENCE</scope>
    <source>
        <tissue evidence="8">Leaf</tissue>
    </source>
</reference>
<name>A0A9E7JFF5_9LILI</name>
<evidence type="ECO:0000256" key="4">
    <source>
        <dbReference type="ARBA" id="ARBA00022833"/>
    </source>
</evidence>